<evidence type="ECO:0000313" key="4">
    <source>
        <dbReference type="Proteomes" id="UP000292082"/>
    </source>
</evidence>
<feature type="region of interest" description="Disordered" evidence="1">
    <location>
        <begin position="1"/>
        <end position="51"/>
    </location>
</feature>
<dbReference type="Proteomes" id="UP000292957">
    <property type="component" value="Unassembled WGS sequence"/>
</dbReference>
<sequence>MAMEGPAMRHQGRLDEAHAATAGGGEEDEAFWEDGGALTPTAPTTKGLPGADDAALDVLAQGHAREITSVPGLLLGHEGDSDGASSH</sequence>
<name>A0A4Q9MTA0_9APHY</name>
<organism evidence="2">
    <name type="scientific">Dichomitus squalens</name>
    <dbReference type="NCBI Taxonomy" id="114155"/>
    <lineage>
        <taxon>Eukaryota</taxon>
        <taxon>Fungi</taxon>
        <taxon>Dikarya</taxon>
        <taxon>Basidiomycota</taxon>
        <taxon>Agaricomycotina</taxon>
        <taxon>Agaricomycetes</taxon>
        <taxon>Polyporales</taxon>
        <taxon>Polyporaceae</taxon>
        <taxon>Dichomitus</taxon>
    </lineage>
</organism>
<protein>
    <submittedName>
        <fullName evidence="2">Uncharacterized protein</fullName>
    </submittedName>
</protein>
<dbReference type="EMBL" id="ML143405">
    <property type="protein sequence ID" value="TBU30547.1"/>
    <property type="molecule type" value="Genomic_DNA"/>
</dbReference>
<evidence type="ECO:0000313" key="3">
    <source>
        <dbReference type="EMBL" id="TBU60567.1"/>
    </source>
</evidence>
<dbReference type="AlphaFoldDB" id="A0A4Q9MTA0"/>
<gene>
    <name evidence="3" type="ORF">BD310DRAFT_875323</name>
    <name evidence="2" type="ORF">BD311DRAFT_776823</name>
</gene>
<evidence type="ECO:0000313" key="2">
    <source>
        <dbReference type="EMBL" id="TBU30547.1"/>
    </source>
</evidence>
<dbReference type="Proteomes" id="UP000292082">
    <property type="component" value="Unassembled WGS sequence"/>
</dbReference>
<keyword evidence="4" id="KW-1185">Reference proteome</keyword>
<proteinExistence type="predicted"/>
<evidence type="ECO:0000256" key="1">
    <source>
        <dbReference type="SAM" id="MobiDB-lite"/>
    </source>
</evidence>
<reference evidence="2 4" key="1">
    <citation type="submission" date="2019-01" db="EMBL/GenBank/DDBJ databases">
        <title>Draft genome sequences of three monokaryotic isolates of the white-rot basidiomycete fungus Dichomitus squalens.</title>
        <authorList>
            <consortium name="DOE Joint Genome Institute"/>
            <person name="Lopez S.C."/>
            <person name="Andreopoulos B."/>
            <person name="Pangilinan J."/>
            <person name="Lipzen A."/>
            <person name="Riley R."/>
            <person name="Ahrendt S."/>
            <person name="Ng V."/>
            <person name="Barry K."/>
            <person name="Daum C."/>
            <person name="Grigoriev I.V."/>
            <person name="Hilden K.S."/>
            <person name="Makela M.R."/>
            <person name="de Vries R.P."/>
        </authorList>
    </citation>
    <scope>NUCLEOTIDE SEQUENCE [LARGE SCALE GENOMIC DNA]</scope>
    <source>
        <strain evidence="3 4">CBS 464.89</strain>
        <strain evidence="2">OM18370.1</strain>
    </source>
</reference>
<dbReference type="EMBL" id="ML145104">
    <property type="protein sequence ID" value="TBU60567.1"/>
    <property type="molecule type" value="Genomic_DNA"/>
</dbReference>
<accession>A0A4Q9MTA0</accession>